<organism evidence="2 3">
    <name type="scientific">Biomphalaria pfeifferi</name>
    <name type="common">Bloodfluke planorb</name>
    <name type="synonym">Freshwater snail</name>
    <dbReference type="NCBI Taxonomy" id="112525"/>
    <lineage>
        <taxon>Eukaryota</taxon>
        <taxon>Metazoa</taxon>
        <taxon>Spiralia</taxon>
        <taxon>Lophotrochozoa</taxon>
        <taxon>Mollusca</taxon>
        <taxon>Gastropoda</taxon>
        <taxon>Heterobranchia</taxon>
        <taxon>Euthyneura</taxon>
        <taxon>Panpulmonata</taxon>
        <taxon>Hygrophila</taxon>
        <taxon>Lymnaeoidea</taxon>
        <taxon>Planorbidae</taxon>
        <taxon>Biomphalaria</taxon>
    </lineage>
</organism>
<dbReference type="Proteomes" id="UP001233172">
    <property type="component" value="Unassembled WGS sequence"/>
</dbReference>
<dbReference type="AlphaFoldDB" id="A0AAD8C6V2"/>
<reference evidence="2" key="2">
    <citation type="submission" date="2023-04" db="EMBL/GenBank/DDBJ databases">
        <authorList>
            <person name="Bu L."/>
            <person name="Lu L."/>
            <person name="Laidemitt M.R."/>
            <person name="Zhang S.M."/>
            <person name="Mutuku M."/>
            <person name="Mkoji G."/>
            <person name="Steinauer M."/>
            <person name="Loker E.S."/>
        </authorList>
    </citation>
    <scope>NUCLEOTIDE SEQUENCE</scope>
    <source>
        <strain evidence="2">KasaAsao</strain>
        <tissue evidence="2">Whole Snail</tissue>
    </source>
</reference>
<gene>
    <name evidence="2" type="ORF">Bpfe_003296</name>
</gene>
<reference evidence="2" key="1">
    <citation type="journal article" date="2023" name="PLoS Negl. Trop. Dis.">
        <title>A genome sequence for Biomphalaria pfeifferi, the major vector snail for the human-infecting parasite Schistosoma mansoni.</title>
        <authorList>
            <person name="Bu L."/>
            <person name="Lu L."/>
            <person name="Laidemitt M.R."/>
            <person name="Zhang S.M."/>
            <person name="Mutuku M."/>
            <person name="Mkoji G."/>
            <person name="Steinauer M."/>
            <person name="Loker E.S."/>
        </authorList>
    </citation>
    <scope>NUCLEOTIDE SEQUENCE</scope>
    <source>
        <strain evidence="2">KasaAsao</strain>
    </source>
</reference>
<accession>A0AAD8C6V2</accession>
<feature type="region of interest" description="Disordered" evidence="1">
    <location>
        <begin position="49"/>
        <end position="79"/>
    </location>
</feature>
<protein>
    <submittedName>
        <fullName evidence="2">Uncharacterized protein</fullName>
    </submittedName>
</protein>
<keyword evidence="3" id="KW-1185">Reference proteome</keyword>
<evidence type="ECO:0000313" key="3">
    <source>
        <dbReference type="Proteomes" id="UP001233172"/>
    </source>
</evidence>
<proteinExistence type="predicted"/>
<evidence type="ECO:0000256" key="1">
    <source>
        <dbReference type="SAM" id="MobiDB-lite"/>
    </source>
</evidence>
<evidence type="ECO:0000313" key="2">
    <source>
        <dbReference type="EMBL" id="KAK0067198.1"/>
    </source>
</evidence>
<name>A0AAD8C6V2_BIOPF</name>
<dbReference type="EMBL" id="JASAOG010000008">
    <property type="protein sequence ID" value="KAK0067198.1"/>
    <property type="molecule type" value="Genomic_DNA"/>
</dbReference>
<feature type="compositionally biased region" description="Basic residues" evidence="1">
    <location>
        <begin position="69"/>
        <end position="79"/>
    </location>
</feature>
<comment type="caution">
    <text evidence="2">The sequence shown here is derived from an EMBL/GenBank/DDBJ whole genome shotgun (WGS) entry which is preliminary data.</text>
</comment>
<sequence>MFAIGDHKGRECGRRGKTTRLSHTNIGRRLAYHIPTTKPVQTANTPAHLMAPHAAGDGGTQNRGMARGVSRHVHTQALR</sequence>